<dbReference type="Gene3D" id="1.10.10.410">
    <property type="match status" value="1"/>
</dbReference>
<dbReference type="SUPFAM" id="SSF89095">
    <property type="entry name" value="GatB/YqeY motif"/>
    <property type="match status" value="1"/>
</dbReference>
<dbReference type="OrthoDB" id="9788127at2"/>
<keyword evidence="1" id="KW-0808">Transferase</keyword>
<organism evidence="1 2">
    <name type="scientific">Bdellovibrio bacteriovorus</name>
    <dbReference type="NCBI Taxonomy" id="959"/>
    <lineage>
        <taxon>Bacteria</taxon>
        <taxon>Pseudomonadati</taxon>
        <taxon>Bdellovibrionota</taxon>
        <taxon>Bdellovibrionia</taxon>
        <taxon>Bdellovibrionales</taxon>
        <taxon>Pseudobdellovibrionaceae</taxon>
        <taxon>Bdellovibrio</taxon>
    </lineage>
</organism>
<dbReference type="EMBL" id="CP020946">
    <property type="protein sequence ID" value="ASD65167.1"/>
    <property type="molecule type" value="Genomic_DNA"/>
</dbReference>
<dbReference type="InterPro" id="IPR023168">
    <property type="entry name" value="GatB_Yqey_C_2"/>
</dbReference>
<name>A0A1Z3NCK4_BDEBC</name>
<dbReference type="RefSeq" id="WP_088566569.1">
    <property type="nucleotide sequence ID" value="NZ_CP020946.1"/>
</dbReference>
<dbReference type="InterPro" id="IPR003789">
    <property type="entry name" value="Asn/Gln_tRNA_amidoTrase-B-like"/>
</dbReference>
<dbReference type="GO" id="GO:0016740">
    <property type="term" value="F:transferase activity"/>
    <property type="evidence" value="ECO:0007669"/>
    <property type="project" value="UniProtKB-KW"/>
</dbReference>
<dbReference type="AlphaFoldDB" id="A0A1Z3NCK4"/>
<dbReference type="PANTHER" id="PTHR28055">
    <property type="entry name" value="ALTERED INHERITANCE OF MITOCHONDRIA PROTEIN 41, MITOCHONDRIAL"/>
    <property type="match status" value="1"/>
</dbReference>
<evidence type="ECO:0000313" key="1">
    <source>
        <dbReference type="EMBL" id="ASD65167.1"/>
    </source>
</evidence>
<reference evidence="1 2" key="1">
    <citation type="submission" date="2017-04" db="EMBL/GenBank/DDBJ databases">
        <title>Whole genome sequence of Bdellovibrio bacteriovorus strain SSB218315.</title>
        <authorList>
            <person name="Oyedara O."/>
            <person name="Rodriguez-Perez M.A."/>
        </authorList>
    </citation>
    <scope>NUCLEOTIDE SEQUENCE [LARGE SCALE GENOMIC DNA]</scope>
    <source>
        <strain evidence="1 2">SSB218315</strain>
    </source>
</reference>
<dbReference type="Gene3D" id="1.10.1510.10">
    <property type="entry name" value="Uncharacterised protein YqeY/AIM41 PF09424, N-terminal domain"/>
    <property type="match status" value="1"/>
</dbReference>
<dbReference type="InterPro" id="IPR042184">
    <property type="entry name" value="YqeY/Aim41_N"/>
</dbReference>
<protein>
    <submittedName>
        <fullName evidence="1">Glutamyl-tRNA amidotransferase</fullName>
    </submittedName>
</protein>
<dbReference type="GO" id="GO:0016884">
    <property type="term" value="F:carbon-nitrogen ligase activity, with glutamine as amido-N-donor"/>
    <property type="evidence" value="ECO:0007669"/>
    <property type="project" value="InterPro"/>
</dbReference>
<gene>
    <name evidence="1" type="ORF">B9G79_17125</name>
</gene>
<accession>A0A1Z3NCK4</accession>
<dbReference type="PANTHER" id="PTHR28055:SF1">
    <property type="entry name" value="ALTERED INHERITANCE OF MITOCHONDRIA PROTEIN 41, MITOCHONDRIAL"/>
    <property type="match status" value="1"/>
</dbReference>
<evidence type="ECO:0000313" key="2">
    <source>
        <dbReference type="Proteomes" id="UP000197003"/>
    </source>
</evidence>
<dbReference type="Pfam" id="PF09424">
    <property type="entry name" value="YqeY"/>
    <property type="match status" value="1"/>
</dbReference>
<dbReference type="InterPro" id="IPR019004">
    <property type="entry name" value="YqeY/Aim41"/>
</dbReference>
<proteinExistence type="predicted"/>
<sequence>MEIRDKISADVKAAMIAKESAKLGALRMLQAAIKNREIDMRPDPITSDEVMNVIKKLVKQRKESIEQFQTAGRTDLVDQETAELKVLEVYLPAQMSREQIEALVTEVIAALGAKSVKDMGPVMKEVIAKSGGAADNKVVSEVIKSKLS</sequence>
<dbReference type="Proteomes" id="UP000197003">
    <property type="component" value="Chromosome"/>
</dbReference>